<evidence type="ECO:0000313" key="2">
    <source>
        <dbReference type="EMBL" id="POV96925.1"/>
    </source>
</evidence>
<proteinExistence type="predicted"/>
<feature type="non-terminal residue" evidence="2">
    <location>
        <position position="621"/>
    </location>
</feature>
<protein>
    <submittedName>
        <fullName evidence="2">Uncharacterized protein</fullName>
    </submittedName>
</protein>
<name>A0A2S4UI02_9BASI</name>
<dbReference type="EMBL" id="PKSL01000280">
    <property type="protein sequence ID" value="POV96925.1"/>
    <property type="molecule type" value="Genomic_DNA"/>
</dbReference>
<feature type="non-terminal residue" evidence="2">
    <location>
        <position position="1"/>
    </location>
</feature>
<evidence type="ECO:0000256" key="1">
    <source>
        <dbReference type="SAM" id="MobiDB-lite"/>
    </source>
</evidence>
<feature type="region of interest" description="Disordered" evidence="1">
    <location>
        <begin position="158"/>
        <end position="188"/>
    </location>
</feature>
<reference evidence="2" key="1">
    <citation type="submission" date="2017-12" db="EMBL/GenBank/DDBJ databases">
        <title>Gene loss provides genomic basis for host adaptation in cereal stripe rust fungi.</title>
        <authorList>
            <person name="Xia C."/>
        </authorList>
    </citation>
    <scope>NUCLEOTIDE SEQUENCE [LARGE SCALE GENOMIC DNA]</scope>
    <source>
        <strain evidence="2">93-210</strain>
    </source>
</reference>
<gene>
    <name evidence="2" type="ORF">PSTT_15365</name>
</gene>
<dbReference type="VEuPathDB" id="FungiDB:PSTT_15365"/>
<dbReference type="VEuPathDB" id="FungiDB:PSHT_07674"/>
<dbReference type="Proteomes" id="UP000239156">
    <property type="component" value="Unassembled WGS sequence"/>
</dbReference>
<organism evidence="2 3">
    <name type="scientific">Puccinia striiformis</name>
    <dbReference type="NCBI Taxonomy" id="27350"/>
    <lineage>
        <taxon>Eukaryota</taxon>
        <taxon>Fungi</taxon>
        <taxon>Dikarya</taxon>
        <taxon>Basidiomycota</taxon>
        <taxon>Pucciniomycotina</taxon>
        <taxon>Pucciniomycetes</taxon>
        <taxon>Pucciniales</taxon>
        <taxon>Pucciniaceae</taxon>
        <taxon>Puccinia</taxon>
    </lineage>
</organism>
<accession>A0A2S4UI02</accession>
<comment type="caution">
    <text evidence="2">The sequence shown here is derived from an EMBL/GenBank/DDBJ whole genome shotgun (WGS) entry which is preliminary data.</text>
</comment>
<sequence length="621" mass="71274">QETKPSNTSFWSEDICVIYPDLPRQKTLQTFRGFLKNAIRYPLIDGIVPAVEWSLPDGRPAAPTYPAKLDEVACPACGLARQIGRGSMTVTGAVGIADAYSHCRNLAADQNDVETCAGVRKSLWRPSQDPNRTLRGCGGLQKPTVSSELATSEVREVIPGSNASKTPDLNLLPIDEDSTTEPVYSSQAGGARLRIEPATSEIKEIIPGSNAFRCALRKLEGQLSPQKKKQAVQELAISVEKLDPGRQLLSNVITRKRKMDHGLVSKPRKTKLSSGVAKLQEALARDPEDRLDQGYKRKIGTFHSNSIGMIREDQNLEKNIESAKNLDHNQLQSDRTLLEQFDFYNWDYVREDTEDRISADTQYASSEYKRKSFFKLLQSCKKTRTPDKFFWIPRKQAFIIMKRFRQSKHDYAFPKNVAKSRRIKALYQITLGLSNKRIGIERYSVYSNEIVNPWTSKLEVNLKAAKKERLERSIEVIKDVTKITPFLVVTYLLLFKEHRQHKLTADFIEELLTFIKDLWINIEKGSPEFLEENPWAKRLRNMLIMEIDPQENDNHNFIYELDIAYEISWNLTRYWIEINGKSLKHGFGKKKDLHKDLAELINKIIFYSNYQRMCYLMKDAS</sequence>
<dbReference type="AlphaFoldDB" id="A0A2S4UI02"/>
<keyword evidence="3" id="KW-1185">Reference proteome</keyword>
<evidence type="ECO:0000313" key="3">
    <source>
        <dbReference type="Proteomes" id="UP000239156"/>
    </source>
</evidence>